<dbReference type="OrthoDB" id="6511194at2759"/>
<dbReference type="EMBL" id="VXIS01000050">
    <property type="protein sequence ID" value="KAA8910137.1"/>
    <property type="molecule type" value="Genomic_DNA"/>
</dbReference>
<name>A0A5J5F2Q3_9PEZI</name>
<reference evidence="2 3" key="1">
    <citation type="submission" date="2019-09" db="EMBL/GenBank/DDBJ databases">
        <title>Draft genome of the ectomycorrhizal ascomycete Sphaerosporella brunnea.</title>
        <authorList>
            <consortium name="DOE Joint Genome Institute"/>
            <person name="Benucci G.M."/>
            <person name="Marozzi G."/>
            <person name="Antonielli L."/>
            <person name="Sanchez S."/>
            <person name="Marco P."/>
            <person name="Wang X."/>
            <person name="Falini L.B."/>
            <person name="Barry K."/>
            <person name="Haridas S."/>
            <person name="Lipzen A."/>
            <person name="Labutti K."/>
            <person name="Grigoriev I.V."/>
            <person name="Murat C."/>
            <person name="Martin F."/>
            <person name="Albertini E."/>
            <person name="Donnini D."/>
            <person name="Bonito G."/>
        </authorList>
    </citation>
    <scope>NUCLEOTIDE SEQUENCE [LARGE SCALE GENOMIC DNA]</scope>
    <source>
        <strain evidence="2 3">Sb_GMNB300</strain>
    </source>
</reference>
<accession>A0A5J5F2Q3</accession>
<dbReference type="InParanoid" id="A0A5J5F2Q3"/>
<dbReference type="Proteomes" id="UP000326924">
    <property type="component" value="Unassembled WGS sequence"/>
</dbReference>
<sequence>MANFSANFSAMAVLSAAIVTHRWDFKQQKTQPEEEILKRGHICIFLPKFHPETNPIEYYWGNKGVPKEEMWVYPECAPRNNSYPQEEAEFIHCNRGAARLGSEIPSPRIKPPFHDEDEDSPDWDYDFIFGTTMLNTLKENGAVSQMNDHITSILAINVYVPEDIKTAYEKAAKNPPRPRVSHRINFKGKE</sequence>
<evidence type="ECO:0000256" key="1">
    <source>
        <dbReference type="SAM" id="MobiDB-lite"/>
    </source>
</evidence>
<proteinExistence type="predicted"/>
<feature type="region of interest" description="Disordered" evidence="1">
    <location>
        <begin position="170"/>
        <end position="190"/>
    </location>
</feature>
<keyword evidence="3" id="KW-1185">Reference proteome</keyword>
<evidence type="ECO:0000313" key="2">
    <source>
        <dbReference type="EMBL" id="KAA8910137.1"/>
    </source>
</evidence>
<protein>
    <submittedName>
        <fullName evidence="2">Uncharacterized protein</fullName>
    </submittedName>
</protein>
<evidence type="ECO:0000313" key="3">
    <source>
        <dbReference type="Proteomes" id="UP000326924"/>
    </source>
</evidence>
<organism evidence="2 3">
    <name type="scientific">Sphaerosporella brunnea</name>
    <dbReference type="NCBI Taxonomy" id="1250544"/>
    <lineage>
        <taxon>Eukaryota</taxon>
        <taxon>Fungi</taxon>
        <taxon>Dikarya</taxon>
        <taxon>Ascomycota</taxon>
        <taxon>Pezizomycotina</taxon>
        <taxon>Pezizomycetes</taxon>
        <taxon>Pezizales</taxon>
        <taxon>Pyronemataceae</taxon>
        <taxon>Sphaerosporella</taxon>
    </lineage>
</organism>
<gene>
    <name evidence="2" type="ORF">FN846DRAFT_1007167</name>
</gene>
<comment type="caution">
    <text evidence="2">The sequence shown here is derived from an EMBL/GenBank/DDBJ whole genome shotgun (WGS) entry which is preliminary data.</text>
</comment>
<dbReference type="AlphaFoldDB" id="A0A5J5F2Q3"/>
<feature type="compositionally biased region" description="Basic residues" evidence="1">
    <location>
        <begin position="179"/>
        <end position="190"/>
    </location>
</feature>